<dbReference type="PANTHER" id="PTHR43610">
    <property type="entry name" value="BLL6696 PROTEIN"/>
    <property type="match status" value="1"/>
</dbReference>
<dbReference type="EMBL" id="JACGXS010000001">
    <property type="protein sequence ID" value="MBA8680421.1"/>
    <property type="molecule type" value="Genomic_DNA"/>
</dbReference>
<dbReference type="SUPFAM" id="SSF55729">
    <property type="entry name" value="Acyl-CoA N-acyltransferases (Nat)"/>
    <property type="match status" value="1"/>
</dbReference>
<dbReference type="Gene3D" id="3.40.630.30">
    <property type="match status" value="1"/>
</dbReference>
<accession>A0A7W3IGN4</accession>
<gene>
    <name evidence="2" type="ORF">H4O11_01155</name>
</gene>
<protein>
    <submittedName>
        <fullName evidence="2">GNAT family N-acetyltransferase</fullName>
    </submittedName>
</protein>
<dbReference type="RefSeq" id="WP_182337612.1">
    <property type="nucleotide sequence ID" value="NZ_JACGXS010000001.1"/>
</dbReference>
<organism evidence="2 3">
    <name type="scientific">Stenotrophomonas tumulicola</name>
    <dbReference type="NCBI Taxonomy" id="1685415"/>
    <lineage>
        <taxon>Bacteria</taxon>
        <taxon>Pseudomonadati</taxon>
        <taxon>Pseudomonadota</taxon>
        <taxon>Gammaproteobacteria</taxon>
        <taxon>Lysobacterales</taxon>
        <taxon>Lysobacteraceae</taxon>
        <taxon>Stenotrophomonas</taxon>
    </lineage>
</organism>
<comment type="caution">
    <text evidence="2">The sequence shown here is derived from an EMBL/GenBank/DDBJ whole genome shotgun (WGS) entry which is preliminary data.</text>
</comment>
<feature type="domain" description="N-acetyltransferase" evidence="1">
    <location>
        <begin position="29"/>
        <end position="195"/>
    </location>
</feature>
<evidence type="ECO:0000313" key="3">
    <source>
        <dbReference type="Proteomes" id="UP000547058"/>
    </source>
</evidence>
<evidence type="ECO:0000259" key="1">
    <source>
        <dbReference type="PROSITE" id="PS51186"/>
    </source>
</evidence>
<keyword evidence="2" id="KW-0808">Transferase</keyword>
<dbReference type="Proteomes" id="UP000547058">
    <property type="component" value="Unassembled WGS sequence"/>
</dbReference>
<dbReference type="PROSITE" id="PS51186">
    <property type="entry name" value="GNAT"/>
    <property type="match status" value="1"/>
</dbReference>
<dbReference type="PANTHER" id="PTHR43610:SF1">
    <property type="entry name" value="N-ACETYLTRANSFERASE DOMAIN-CONTAINING PROTEIN"/>
    <property type="match status" value="1"/>
</dbReference>
<reference evidence="2 3" key="1">
    <citation type="submission" date="2020-08" db="EMBL/GenBank/DDBJ databases">
        <title>Stenotrophomonas tumulicola JCM 30961.</title>
        <authorList>
            <person name="Deng Y."/>
        </authorList>
    </citation>
    <scope>NUCLEOTIDE SEQUENCE [LARGE SCALE GENOMIC DNA]</scope>
    <source>
        <strain evidence="2 3">JCM 30961</strain>
    </source>
</reference>
<dbReference type="Pfam" id="PF13302">
    <property type="entry name" value="Acetyltransf_3"/>
    <property type="match status" value="1"/>
</dbReference>
<dbReference type="InterPro" id="IPR016181">
    <property type="entry name" value="Acyl_CoA_acyltransferase"/>
</dbReference>
<sequence length="211" mass="22963">MTDPGPGTYQPLAGAGAWTHVPTLRGRHVTLEPLQDTHVPGLELAVDGSGLDQLWFTQVPSPAGVEAYVDAALQAQADGKVLPFVIRDAAGDIVGSTRYYGLDPDVPTLSIGYTWHAPRVQRTGLNTEAKLLLLQHAFETLGCLSVVFETSWFNHASRTAIARLGAKQDGVLRNHKRHADGTPRDTVIFSIIDAEWAGVKRHLQFRLDCHA</sequence>
<evidence type="ECO:0000313" key="2">
    <source>
        <dbReference type="EMBL" id="MBA8680421.1"/>
    </source>
</evidence>
<name>A0A7W3IGN4_9GAMM</name>
<proteinExistence type="predicted"/>
<keyword evidence="3" id="KW-1185">Reference proteome</keyword>
<dbReference type="InterPro" id="IPR000182">
    <property type="entry name" value="GNAT_dom"/>
</dbReference>
<dbReference type="AlphaFoldDB" id="A0A7W3IGN4"/>
<dbReference type="GO" id="GO:0016747">
    <property type="term" value="F:acyltransferase activity, transferring groups other than amino-acyl groups"/>
    <property type="evidence" value="ECO:0007669"/>
    <property type="project" value="InterPro"/>
</dbReference>